<dbReference type="AlphaFoldDB" id="A0A1L7XH63"/>
<accession>A0A1L7XH63</accession>
<gene>
    <name evidence="1" type="ORF">PAC_14256</name>
</gene>
<protein>
    <submittedName>
        <fullName evidence="1">Uncharacterized protein</fullName>
    </submittedName>
</protein>
<proteinExistence type="predicted"/>
<sequence length="75" mass="7757">MSTTLIIIASHPIRSNSTSSLHAAFACAAASTDEAAIVAVDMMVEPPTTEVLPPIAEMIPPIIVVGPPIIGYCLQ</sequence>
<evidence type="ECO:0000313" key="1">
    <source>
        <dbReference type="EMBL" id="CZR64358.1"/>
    </source>
</evidence>
<dbReference type="Proteomes" id="UP000184330">
    <property type="component" value="Unassembled WGS sequence"/>
</dbReference>
<keyword evidence="2" id="KW-1185">Reference proteome</keyword>
<name>A0A1L7XH63_9HELO</name>
<evidence type="ECO:0000313" key="2">
    <source>
        <dbReference type="Proteomes" id="UP000184330"/>
    </source>
</evidence>
<dbReference type="EMBL" id="FJOG01000026">
    <property type="protein sequence ID" value="CZR64358.1"/>
    <property type="molecule type" value="Genomic_DNA"/>
</dbReference>
<reference evidence="1 2" key="1">
    <citation type="submission" date="2016-03" db="EMBL/GenBank/DDBJ databases">
        <authorList>
            <person name="Ploux O."/>
        </authorList>
    </citation>
    <scope>NUCLEOTIDE SEQUENCE [LARGE SCALE GENOMIC DNA]</scope>
    <source>
        <strain evidence="1 2">UAMH 11012</strain>
    </source>
</reference>
<organism evidence="1 2">
    <name type="scientific">Phialocephala subalpina</name>
    <dbReference type="NCBI Taxonomy" id="576137"/>
    <lineage>
        <taxon>Eukaryota</taxon>
        <taxon>Fungi</taxon>
        <taxon>Dikarya</taxon>
        <taxon>Ascomycota</taxon>
        <taxon>Pezizomycotina</taxon>
        <taxon>Leotiomycetes</taxon>
        <taxon>Helotiales</taxon>
        <taxon>Mollisiaceae</taxon>
        <taxon>Phialocephala</taxon>
        <taxon>Phialocephala fortinii species complex</taxon>
    </lineage>
</organism>